<evidence type="ECO:0000256" key="5">
    <source>
        <dbReference type="ARBA" id="ARBA00022989"/>
    </source>
</evidence>
<evidence type="ECO:0000256" key="11">
    <source>
        <dbReference type="SAM" id="MobiDB-lite"/>
    </source>
</evidence>
<sequence>MGLRPSRPAPRKAEVPEEDQPRLVQEAFKDCFRANNGSLMLPISGAYYDEKSHNETDTREPEPYCQPIWDGLACWPKTTSGDTAILPCPTYVNEFLLAGKATKQCLPNGQWFVHPLLNTTWSNYSACEGAPVDDDEHDLISLPNPEVHLHRIKLIYSTGYGISLFALGIAIFIMIYFKRLHCPRNTIHVHLFSAFVLRAFLSFLKDSLLVEHLGLPGDVTMVNGTLIFDPNASHWECKLLFTIFHYIVLTSAAWVFMEGLYLYILVTVTIFSERRYIRWCTALGWGGPLLFLVPWVVIRAIVEDDLCWNTHPTPTFFWILKGPQIAITVVNLYFFIRIICVLFTKLVSTAPPRARKYRYRRLGKSTLVLIPIFGVHYLLTIGFPANMDPMVETIKLYFEMFFNSFQGVLIACLFCFMNGEVQSEIRKRYIRHKLRVNSRNFQNKLASTACSNMRPRTRPSSSPRLDSRELQSSSGSDNANGSVERQKLKIYCQPLRYYRAQIPNGVADTRPFIYSSDKKNSYV</sequence>
<feature type="transmembrane region" description="Helical" evidence="12">
    <location>
        <begin position="397"/>
        <end position="419"/>
    </location>
</feature>
<evidence type="ECO:0000256" key="8">
    <source>
        <dbReference type="ARBA" id="ARBA00023170"/>
    </source>
</evidence>
<dbReference type="InterPro" id="IPR001879">
    <property type="entry name" value="GPCR_2_extracellular_dom"/>
</dbReference>
<comment type="similarity">
    <text evidence="2">Belongs to the G-protein coupled receptor 2 family.</text>
</comment>
<feature type="transmembrane region" description="Helical" evidence="12">
    <location>
        <begin position="243"/>
        <end position="264"/>
    </location>
</feature>
<evidence type="ECO:0000256" key="2">
    <source>
        <dbReference type="ARBA" id="ARBA00005314"/>
    </source>
</evidence>
<proteinExistence type="inferred from homology"/>
<dbReference type="InterPro" id="IPR050332">
    <property type="entry name" value="GPCR_2"/>
</dbReference>
<feature type="region of interest" description="Disordered" evidence="11">
    <location>
        <begin position="1"/>
        <end position="21"/>
    </location>
</feature>
<dbReference type="Gene3D" id="1.20.1070.10">
    <property type="entry name" value="Rhodopsin 7-helix transmembrane proteins"/>
    <property type="match status" value="1"/>
</dbReference>
<dbReference type="AlphaFoldDB" id="A0AAE0ZAT8"/>
<dbReference type="InterPro" id="IPR036445">
    <property type="entry name" value="GPCR_2_extracell_dom_sf"/>
</dbReference>
<dbReference type="SMART" id="SM00008">
    <property type="entry name" value="HormR"/>
    <property type="match status" value="1"/>
</dbReference>
<dbReference type="PRINTS" id="PR00249">
    <property type="entry name" value="GPCRSECRETIN"/>
</dbReference>
<dbReference type="SUPFAM" id="SSF111418">
    <property type="entry name" value="Hormone receptor domain"/>
    <property type="match status" value="1"/>
</dbReference>
<keyword evidence="9" id="KW-0325">Glycoprotein</keyword>
<dbReference type="Pfam" id="PF00002">
    <property type="entry name" value="7tm_2"/>
    <property type="match status" value="1"/>
</dbReference>
<evidence type="ECO:0000256" key="1">
    <source>
        <dbReference type="ARBA" id="ARBA00004651"/>
    </source>
</evidence>
<evidence type="ECO:0000256" key="12">
    <source>
        <dbReference type="SAM" id="Phobius"/>
    </source>
</evidence>
<protein>
    <submittedName>
        <fullName evidence="15">Uncharacterized protein</fullName>
    </submittedName>
</protein>
<evidence type="ECO:0000256" key="7">
    <source>
        <dbReference type="ARBA" id="ARBA00023136"/>
    </source>
</evidence>
<dbReference type="InterPro" id="IPR017983">
    <property type="entry name" value="GPCR_2_secretin-like_CS"/>
</dbReference>
<keyword evidence="4 12" id="KW-0812">Transmembrane</keyword>
<dbReference type="PROSITE" id="PS50227">
    <property type="entry name" value="G_PROTEIN_RECEP_F2_3"/>
    <property type="match status" value="1"/>
</dbReference>
<evidence type="ECO:0000259" key="13">
    <source>
        <dbReference type="PROSITE" id="PS50227"/>
    </source>
</evidence>
<feature type="region of interest" description="Disordered" evidence="11">
    <location>
        <begin position="451"/>
        <end position="482"/>
    </location>
</feature>
<keyword evidence="8" id="KW-0675">Receptor</keyword>
<dbReference type="PROSITE" id="PS50261">
    <property type="entry name" value="G_PROTEIN_RECEP_F2_4"/>
    <property type="match status" value="1"/>
</dbReference>
<dbReference type="Proteomes" id="UP001283361">
    <property type="component" value="Unassembled WGS sequence"/>
</dbReference>
<dbReference type="Gene3D" id="4.10.1240.10">
    <property type="entry name" value="GPCR, family 2, extracellular hormone receptor domain"/>
    <property type="match status" value="1"/>
</dbReference>
<dbReference type="GO" id="GO:0005886">
    <property type="term" value="C:plasma membrane"/>
    <property type="evidence" value="ECO:0007669"/>
    <property type="project" value="UniProtKB-SubCell"/>
</dbReference>
<evidence type="ECO:0000256" key="4">
    <source>
        <dbReference type="ARBA" id="ARBA00022692"/>
    </source>
</evidence>
<evidence type="ECO:0000313" key="16">
    <source>
        <dbReference type="Proteomes" id="UP001283361"/>
    </source>
</evidence>
<keyword evidence="6" id="KW-0297">G-protein coupled receptor</keyword>
<dbReference type="PANTHER" id="PTHR45620:SF1">
    <property type="entry name" value="G-PROTEIN COUPLED RECEPTORS FAMILY 2 PROFILE 2 DOMAIN-CONTAINING PROTEIN"/>
    <property type="match status" value="1"/>
</dbReference>
<organism evidence="15 16">
    <name type="scientific">Elysia crispata</name>
    <name type="common">lettuce slug</name>
    <dbReference type="NCBI Taxonomy" id="231223"/>
    <lineage>
        <taxon>Eukaryota</taxon>
        <taxon>Metazoa</taxon>
        <taxon>Spiralia</taxon>
        <taxon>Lophotrochozoa</taxon>
        <taxon>Mollusca</taxon>
        <taxon>Gastropoda</taxon>
        <taxon>Heterobranchia</taxon>
        <taxon>Euthyneura</taxon>
        <taxon>Panpulmonata</taxon>
        <taxon>Sacoglossa</taxon>
        <taxon>Placobranchoidea</taxon>
        <taxon>Plakobranchidae</taxon>
        <taxon>Elysia</taxon>
    </lineage>
</organism>
<dbReference type="Pfam" id="PF02793">
    <property type="entry name" value="HRM"/>
    <property type="match status" value="1"/>
</dbReference>
<evidence type="ECO:0000256" key="10">
    <source>
        <dbReference type="ARBA" id="ARBA00023224"/>
    </source>
</evidence>
<dbReference type="EMBL" id="JAWDGP010004263">
    <property type="protein sequence ID" value="KAK3766039.1"/>
    <property type="molecule type" value="Genomic_DNA"/>
</dbReference>
<evidence type="ECO:0000256" key="6">
    <source>
        <dbReference type="ARBA" id="ARBA00023040"/>
    </source>
</evidence>
<name>A0AAE0ZAT8_9GAST</name>
<feature type="transmembrane region" description="Helical" evidence="12">
    <location>
        <begin position="187"/>
        <end position="204"/>
    </location>
</feature>
<dbReference type="InterPro" id="IPR000832">
    <property type="entry name" value="GPCR_2_secretin-like"/>
</dbReference>
<dbReference type="PANTHER" id="PTHR45620">
    <property type="entry name" value="PDF RECEPTOR-LIKE PROTEIN-RELATED"/>
    <property type="match status" value="1"/>
</dbReference>
<reference evidence="15" key="1">
    <citation type="journal article" date="2023" name="G3 (Bethesda)">
        <title>A reference genome for the long-term kleptoplast-retaining sea slug Elysia crispata morphotype clarki.</title>
        <authorList>
            <person name="Eastman K.E."/>
            <person name="Pendleton A.L."/>
            <person name="Shaikh M.A."/>
            <person name="Suttiyut T."/>
            <person name="Ogas R."/>
            <person name="Tomko P."/>
            <person name="Gavelis G."/>
            <person name="Widhalm J.R."/>
            <person name="Wisecaver J.H."/>
        </authorList>
    </citation>
    <scope>NUCLEOTIDE SEQUENCE</scope>
    <source>
        <strain evidence="15">ECLA1</strain>
    </source>
</reference>
<keyword evidence="7 12" id="KW-0472">Membrane</keyword>
<dbReference type="InterPro" id="IPR017981">
    <property type="entry name" value="GPCR_2-like_7TM"/>
</dbReference>
<comment type="subcellular location">
    <subcellularLocation>
        <location evidence="1">Cell membrane</location>
        <topology evidence="1">Multi-pass membrane protein</topology>
    </subcellularLocation>
</comment>
<dbReference type="GO" id="GO:0007166">
    <property type="term" value="P:cell surface receptor signaling pathway"/>
    <property type="evidence" value="ECO:0007669"/>
    <property type="project" value="InterPro"/>
</dbReference>
<dbReference type="SUPFAM" id="SSF81321">
    <property type="entry name" value="Family A G protein-coupled receptor-like"/>
    <property type="match status" value="1"/>
</dbReference>
<feature type="transmembrane region" description="Helical" evidence="12">
    <location>
        <begin position="322"/>
        <end position="344"/>
    </location>
</feature>
<feature type="compositionally biased region" description="Low complexity" evidence="11">
    <location>
        <begin position="451"/>
        <end position="464"/>
    </location>
</feature>
<feature type="domain" description="G-protein coupled receptors family 2 profile 1" evidence="13">
    <location>
        <begin position="30"/>
        <end position="131"/>
    </location>
</feature>
<keyword evidence="16" id="KW-1185">Reference proteome</keyword>
<evidence type="ECO:0000256" key="3">
    <source>
        <dbReference type="ARBA" id="ARBA00022475"/>
    </source>
</evidence>
<evidence type="ECO:0000313" key="15">
    <source>
        <dbReference type="EMBL" id="KAK3766039.1"/>
    </source>
</evidence>
<keyword evidence="5 12" id="KW-1133">Transmembrane helix</keyword>
<keyword evidence="3" id="KW-1003">Cell membrane</keyword>
<comment type="caution">
    <text evidence="15">The sequence shown here is derived from an EMBL/GenBank/DDBJ whole genome shotgun (WGS) entry which is preliminary data.</text>
</comment>
<feature type="compositionally biased region" description="Basic and acidic residues" evidence="11">
    <location>
        <begin position="11"/>
        <end position="21"/>
    </location>
</feature>
<dbReference type="GO" id="GO:0008528">
    <property type="term" value="F:G protein-coupled peptide receptor activity"/>
    <property type="evidence" value="ECO:0007669"/>
    <property type="project" value="TreeGrafter"/>
</dbReference>
<keyword evidence="10" id="KW-0807">Transducer</keyword>
<dbReference type="GO" id="GO:0017046">
    <property type="term" value="F:peptide hormone binding"/>
    <property type="evidence" value="ECO:0007669"/>
    <property type="project" value="TreeGrafter"/>
</dbReference>
<gene>
    <name evidence="15" type="ORF">RRG08_002279</name>
</gene>
<evidence type="ECO:0000256" key="9">
    <source>
        <dbReference type="ARBA" id="ARBA00023180"/>
    </source>
</evidence>
<dbReference type="PROSITE" id="PS00649">
    <property type="entry name" value="G_PROTEIN_RECEP_F2_1"/>
    <property type="match status" value="1"/>
</dbReference>
<evidence type="ECO:0000259" key="14">
    <source>
        <dbReference type="PROSITE" id="PS50261"/>
    </source>
</evidence>
<feature type="transmembrane region" description="Helical" evidence="12">
    <location>
        <begin position="154"/>
        <end position="175"/>
    </location>
</feature>
<feature type="compositionally biased region" description="Polar residues" evidence="11">
    <location>
        <begin position="470"/>
        <end position="482"/>
    </location>
</feature>
<feature type="transmembrane region" description="Helical" evidence="12">
    <location>
        <begin position="276"/>
        <end position="302"/>
    </location>
</feature>
<dbReference type="GO" id="GO:0007188">
    <property type="term" value="P:adenylate cyclase-modulating G protein-coupled receptor signaling pathway"/>
    <property type="evidence" value="ECO:0007669"/>
    <property type="project" value="TreeGrafter"/>
</dbReference>
<feature type="transmembrane region" description="Helical" evidence="12">
    <location>
        <begin position="365"/>
        <end position="385"/>
    </location>
</feature>
<feature type="domain" description="G-protein coupled receptors family 2 profile 2" evidence="14">
    <location>
        <begin position="152"/>
        <end position="418"/>
    </location>
</feature>
<accession>A0AAE0ZAT8</accession>